<dbReference type="PROSITE" id="PS50097">
    <property type="entry name" value="BTB"/>
    <property type="match status" value="1"/>
</dbReference>
<feature type="domain" description="BTB" evidence="1">
    <location>
        <begin position="38"/>
        <end position="107"/>
    </location>
</feature>
<dbReference type="CDD" id="cd18186">
    <property type="entry name" value="BTB_POZ_ZBTB_KLHL-like"/>
    <property type="match status" value="1"/>
</dbReference>
<dbReference type="Gene3D" id="3.30.710.10">
    <property type="entry name" value="Potassium Channel Kv1.1, Chain A"/>
    <property type="match status" value="1"/>
</dbReference>
<dbReference type="SUPFAM" id="SSF54695">
    <property type="entry name" value="POZ domain"/>
    <property type="match status" value="1"/>
</dbReference>
<dbReference type="InterPro" id="IPR011333">
    <property type="entry name" value="SKP1/BTB/POZ_sf"/>
</dbReference>
<organism evidence="2 3">
    <name type="scientific">Arthrobotrys conoides</name>
    <dbReference type="NCBI Taxonomy" id="74498"/>
    <lineage>
        <taxon>Eukaryota</taxon>
        <taxon>Fungi</taxon>
        <taxon>Dikarya</taxon>
        <taxon>Ascomycota</taxon>
        <taxon>Pezizomycotina</taxon>
        <taxon>Orbiliomycetes</taxon>
        <taxon>Orbiliales</taxon>
        <taxon>Orbiliaceae</taxon>
        <taxon>Arthrobotrys</taxon>
    </lineage>
</organism>
<reference evidence="2 3" key="1">
    <citation type="submission" date="2019-10" db="EMBL/GenBank/DDBJ databases">
        <authorList>
            <person name="Palmer J.M."/>
        </authorList>
    </citation>
    <scope>NUCLEOTIDE SEQUENCE [LARGE SCALE GENOMIC DNA]</scope>
    <source>
        <strain evidence="2 3">TWF506</strain>
    </source>
</reference>
<sequence>MPPRPASSSNARPSIPSLTYKISDDLVRQLMLKRPLFTDATVFVGSAKEPFKLHSAAICQDSEFLQAARKPNDSDGTQTEIDLPNIDPETFQNVVNWQYQRKIGIEWNLGESHLKLFEAAKRFALDSLYCEVLVELRGSCHRNICNLSEDSVEGVINNLATICARWEGNPSYINHITTKIAPY</sequence>
<dbReference type="Proteomes" id="UP001307849">
    <property type="component" value="Unassembled WGS sequence"/>
</dbReference>
<evidence type="ECO:0000259" key="1">
    <source>
        <dbReference type="PROSITE" id="PS50097"/>
    </source>
</evidence>
<comment type="caution">
    <text evidence="2">The sequence shown here is derived from an EMBL/GenBank/DDBJ whole genome shotgun (WGS) entry which is preliminary data.</text>
</comment>
<dbReference type="InterPro" id="IPR000210">
    <property type="entry name" value="BTB/POZ_dom"/>
</dbReference>
<keyword evidence="3" id="KW-1185">Reference proteome</keyword>
<gene>
    <name evidence="2" type="ORF">TWF506_004388</name>
</gene>
<dbReference type="EMBL" id="JAVHJM010000014">
    <property type="protein sequence ID" value="KAK6498149.1"/>
    <property type="molecule type" value="Genomic_DNA"/>
</dbReference>
<name>A0AAN8NJY7_9PEZI</name>
<dbReference type="AlphaFoldDB" id="A0AAN8NJY7"/>
<proteinExistence type="predicted"/>
<dbReference type="Pfam" id="PF00651">
    <property type="entry name" value="BTB"/>
    <property type="match status" value="1"/>
</dbReference>
<evidence type="ECO:0000313" key="3">
    <source>
        <dbReference type="Proteomes" id="UP001307849"/>
    </source>
</evidence>
<evidence type="ECO:0000313" key="2">
    <source>
        <dbReference type="EMBL" id="KAK6498149.1"/>
    </source>
</evidence>
<protein>
    <recommendedName>
        <fullName evidence="1">BTB domain-containing protein</fullName>
    </recommendedName>
</protein>
<accession>A0AAN8NJY7</accession>